<dbReference type="RefSeq" id="WP_086086798.1">
    <property type="nucleotide sequence ID" value="NZ_CP021112.1"/>
</dbReference>
<evidence type="ECO:0000256" key="2">
    <source>
        <dbReference type="ARBA" id="ARBA00023315"/>
    </source>
</evidence>
<reference evidence="3 4" key="1">
    <citation type="submission" date="2017-05" db="EMBL/GenBank/DDBJ databases">
        <title>Full genome sequence of Pseudorhodoplanes sinuspersici.</title>
        <authorList>
            <person name="Dastgheib S.M.M."/>
            <person name="Shavandi M."/>
            <person name="Tirandaz H."/>
        </authorList>
    </citation>
    <scope>NUCLEOTIDE SEQUENCE [LARGE SCALE GENOMIC DNA]</scope>
    <source>
        <strain evidence="3 4">RIPI110</strain>
    </source>
</reference>
<dbReference type="PANTHER" id="PTHR43877">
    <property type="entry name" value="AMINOALKYLPHOSPHONATE N-ACETYLTRANSFERASE-RELATED-RELATED"/>
    <property type="match status" value="1"/>
</dbReference>
<dbReference type="SUPFAM" id="SSF55729">
    <property type="entry name" value="Acyl-CoA N-acyltransferases (Nat)"/>
    <property type="match status" value="1"/>
</dbReference>
<dbReference type="STRING" id="1235591.CAK95_04195"/>
<dbReference type="Proteomes" id="UP000194137">
    <property type="component" value="Chromosome"/>
</dbReference>
<dbReference type="EMBL" id="CP021112">
    <property type="protein sequence ID" value="ARP98377.1"/>
    <property type="molecule type" value="Genomic_DNA"/>
</dbReference>
<dbReference type="Gene3D" id="3.40.630.30">
    <property type="match status" value="1"/>
</dbReference>
<dbReference type="PROSITE" id="PS51186">
    <property type="entry name" value="GNAT"/>
    <property type="match status" value="1"/>
</dbReference>
<evidence type="ECO:0000313" key="3">
    <source>
        <dbReference type="EMBL" id="ARP98377.1"/>
    </source>
</evidence>
<proteinExistence type="predicted"/>
<dbReference type="GO" id="GO:0016747">
    <property type="term" value="F:acyltransferase activity, transferring groups other than amino-acyl groups"/>
    <property type="evidence" value="ECO:0007669"/>
    <property type="project" value="InterPro"/>
</dbReference>
<gene>
    <name evidence="3" type="ORF">CAK95_04195</name>
</gene>
<evidence type="ECO:0000256" key="1">
    <source>
        <dbReference type="ARBA" id="ARBA00022679"/>
    </source>
</evidence>
<dbReference type="CDD" id="cd04301">
    <property type="entry name" value="NAT_SF"/>
    <property type="match status" value="1"/>
</dbReference>
<dbReference type="InterPro" id="IPR050832">
    <property type="entry name" value="Bact_Acetyltransf"/>
</dbReference>
<keyword evidence="2" id="KW-0012">Acyltransferase</keyword>
<dbReference type="KEGG" id="psin:CAK95_04195"/>
<keyword evidence="4" id="KW-1185">Reference proteome</keyword>
<dbReference type="AlphaFoldDB" id="A0A1W6ZMA4"/>
<evidence type="ECO:0000313" key="4">
    <source>
        <dbReference type="Proteomes" id="UP000194137"/>
    </source>
</evidence>
<dbReference type="OrthoDB" id="2135706at2"/>
<organism evidence="3 4">
    <name type="scientific">Pseudorhodoplanes sinuspersici</name>
    <dbReference type="NCBI Taxonomy" id="1235591"/>
    <lineage>
        <taxon>Bacteria</taxon>
        <taxon>Pseudomonadati</taxon>
        <taxon>Pseudomonadota</taxon>
        <taxon>Alphaproteobacteria</taxon>
        <taxon>Hyphomicrobiales</taxon>
        <taxon>Pseudorhodoplanes</taxon>
    </lineage>
</organism>
<protein>
    <submittedName>
        <fullName evidence="3">Uncharacterized protein</fullName>
    </submittedName>
</protein>
<dbReference type="InterPro" id="IPR016181">
    <property type="entry name" value="Acyl_CoA_acyltransferase"/>
</dbReference>
<name>A0A1W6ZMA4_9HYPH</name>
<sequence length="152" mass="17110">MSQAMIKLRPYQTTEFDAALALWQRAWQLAYPQIDFSKRLDWFREHWSNLLLDSKVVVAECPDASRLAGFVAVSPRTGYLDQIVVAPEAQRMGVGKALLGAAKQIGQDGLYLHVNKDNTRALAFYQAGGFIIAGEDFNRRSGAPVYMMTWRP</sequence>
<accession>A0A1W6ZMA4</accession>
<dbReference type="InterPro" id="IPR000182">
    <property type="entry name" value="GNAT_dom"/>
</dbReference>
<keyword evidence="1" id="KW-0808">Transferase</keyword>
<dbReference type="Pfam" id="PF00583">
    <property type="entry name" value="Acetyltransf_1"/>
    <property type="match status" value="1"/>
</dbReference>